<evidence type="ECO:0000256" key="4">
    <source>
        <dbReference type="ARBA" id="ARBA00023163"/>
    </source>
</evidence>
<accession>A0A975T266</accession>
<evidence type="ECO:0000256" key="3">
    <source>
        <dbReference type="ARBA" id="ARBA00023125"/>
    </source>
</evidence>
<keyword evidence="4" id="KW-0804">Transcription</keyword>
<evidence type="ECO:0000256" key="2">
    <source>
        <dbReference type="ARBA" id="ARBA00023015"/>
    </source>
</evidence>
<dbReference type="RefSeq" id="WP_216941491.1">
    <property type="nucleotide sequence ID" value="NZ_CP077062.1"/>
</dbReference>
<keyword evidence="2" id="KW-0805">Transcription regulation</keyword>
<feature type="domain" description="LysR substrate-binding" evidence="5">
    <location>
        <begin position="20"/>
        <end position="197"/>
    </location>
</feature>
<comment type="similarity">
    <text evidence="1">Belongs to the LysR transcriptional regulatory family.</text>
</comment>
<evidence type="ECO:0000256" key="1">
    <source>
        <dbReference type="ARBA" id="ARBA00009437"/>
    </source>
</evidence>
<keyword evidence="7" id="KW-1185">Reference proteome</keyword>
<reference evidence="6" key="1">
    <citation type="submission" date="2021-06" db="EMBL/GenBank/DDBJ databases">
        <title>Complete genome sequence of Nocardioides sp. G188.</title>
        <authorList>
            <person name="Im W.-T."/>
        </authorList>
    </citation>
    <scope>NUCLEOTIDE SEQUENCE</scope>
    <source>
        <strain evidence="6">G188</strain>
    </source>
</reference>
<dbReference type="EMBL" id="CP077062">
    <property type="protein sequence ID" value="QWZ09645.1"/>
    <property type="molecule type" value="Genomic_DNA"/>
</dbReference>
<evidence type="ECO:0000313" key="6">
    <source>
        <dbReference type="EMBL" id="QWZ09645.1"/>
    </source>
</evidence>
<evidence type="ECO:0000313" key="7">
    <source>
        <dbReference type="Proteomes" id="UP000683575"/>
    </source>
</evidence>
<gene>
    <name evidence="6" type="ORF">KRR39_07865</name>
</gene>
<dbReference type="GO" id="GO:0003677">
    <property type="term" value="F:DNA binding"/>
    <property type="evidence" value="ECO:0007669"/>
    <property type="project" value="UniProtKB-KW"/>
</dbReference>
<dbReference type="Proteomes" id="UP000683575">
    <property type="component" value="Chromosome"/>
</dbReference>
<organism evidence="6 7">
    <name type="scientific">Nocardioides panacis</name>
    <dbReference type="NCBI Taxonomy" id="2849501"/>
    <lineage>
        <taxon>Bacteria</taxon>
        <taxon>Bacillati</taxon>
        <taxon>Actinomycetota</taxon>
        <taxon>Actinomycetes</taxon>
        <taxon>Propionibacteriales</taxon>
        <taxon>Nocardioidaceae</taxon>
        <taxon>Nocardioides</taxon>
    </lineage>
</organism>
<dbReference type="PANTHER" id="PTHR30346:SF0">
    <property type="entry name" value="HCA OPERON TRANSCRIPTIONAL ACTIVATOR HCAR"/>
    <property type="match status" value="1"/>
</dbReference>
<name>A0A975T266_9ACTN</name>
<dbReference type="KEGG" id="nps:KRR39_07865"/>
<dbReference type="PANTHER" id="PTHR30346">
    <property type="entry name" value="TRANSCRIPTIONAL DUAL REGULATOR HCAR-RELATED"/>
    <property type="match status" value="1"/>
</dbReference>
<protein>
    <submittedName>
        <fullName evidence="6">LysR family transcriptional regulator</fullName>
    </submittedName>
</protein>
<proteinExistence type="inferred from homology"/>
<keyword evidence="3" id="KW-0238">DNA-binding</keyword>
<dbReference type="InterPro" id="IPR005119">
    <property type="entry name" value="LysR_subst-bd"/>
</dbReference>
<dbReference type="Pfam" id="PF03466">
    <property type="entry name" value="LysR_substrate"/>
    <property type="match status" value="1"/>
</dbReference>
<dbReference type="GO" id="GO:0032993">
    <property type="term" value="C:protein-DNA complex"/>
    <property type="evidence" value="ECO:0007669"/>
    <property type="project" value="TreeGrafter"/>
</dbReference>
<dbReference type="GO" id="GO:0003700">
    <property type="term" value="F:DNA-binding transcription factor activity"/>
    <property type="evidence" value="ECO:0007669"/>
    <property type="project" value="TreeGrafter"/>
</dbReference>
<dbReference type="AlphaFoldDB" id="A0A975T266"/>
<sequence>MDDKAGAFRVGFATGVMPDKWARVWSERMPRRTLDLVPLQDRDGVAMVRAGELHMCLVRLPVDREGLHLIPLYDEQPVVVVAKEHPVAAYAEIDVADLADEHLLQDPDDVPEWRDVAAEVRDGSRYPVPTLSLREAVESVAADAGIVIVPMSVARLHHRKDVVAVPVTGVPTTKVGLTWPVDATDDRYEAFIGVVRGRRATSTRGR</sequence>
<evidence type="ECO:0000259" key="5">
    <source>
        <dbReference type="Pfam" id="PF03466"/>
    </source>
</evidence>